<accession>A0A6J6FBZ2</accession>
<feature type="transmembrane region" description="Helical" evidence="1">
    <location>
        <begin position="47"/>
        <end position="65"/>
    </location>
</feature>
<keyword evidence="1" id="KW-1133">Transmembrane helix</keyword>
<reference evidence="2" key="1">
    <citation type="submission" date="2020-05" db="EMBL/GenBank/DDBJ databases">
        <authorList>
            <person name="Chiriac C."/>
            <person name="Salcher M."/>
            <person name="Ghai R."/>
            <person name="Kavagutti S V."/>
        </authorList>
    </citation>
    <scope>NUCLEOTIDE SEQUENCE</scope>
</reference>
<evidence type="ECO:0000313" key="2">
    <source>
        <dbReference type="EMBL" id="CAB4584474.1"/>
    </source>
</evidence>
<gene>
    <name evidence="2" type="ORF">UFOPK1766_00654</name>
</gene>
<keyword evidence="1" id="KW-0812">Transmembrane</keyword>
<name>A0A6J6FBZ2_9ZZZZ</name>
<evidence type="ECO:0000256" key="1">
    <source>
        <dbReference type="SAM" id="Phobius"/>
    </source>
</evidence>
<feature type="transmembrane region" description="Helical" evidence="1">
    <location>
        <begin position="103"/>
        <end position="124"/>
    </location>
</feature>
<dbReference type="EMBL" id="CAEZTW010000114">
    <property type="protein sequence ID" value="CAB4584474.1"/>
    <property type="molecule type" value="Genomic_DNA"/>
</dbReference>
<sequence length="126" mass="13674">MSSEYVAGSCNIGKGEIRRRQTVALIGLFLIFFSASTILGTEQSRSVRLSIFLPAMIFAVGFIQARKKFCLAYGLAGTFNFGKLGSITKVQSEQDKKADRKTAINIFVQSALLAGAITLVFFALPL</sequence>
<protein>
    <submittedName>
        <fullName evidence="2">Unannotated protein</fullName>
    </submittedName>
</protein>
<feature type="transmembrane region" description="Helical" evidence="1">
    <location>
        <begin position="22"/>
        <end position="41"/>
    </location>
</feature>
<dbReference type="AlphaFoldDB" id="A0A6J6FBZ2"/>
<proteinExistence type="predicted"/>
<organism evidence="2">
    <name type="scientific">freshwater metagenome</name>
    <dbReference type="NCBI Taxonomy" id="449393"/>
    <lineage>
        <taxon>unclassified sequences</taxon>
        <taxon>metagenomes</taxon>
        <taxon>ecological metagenomes</taxon>
    </lineage>
</organism>
<keyword evidence="1" id="KW-0472">Membrane</keyword>